<evidence type="ECO:0000256" key="3">
    <source>
        <dbReference type="ARBA" id="ARBA00022723"/>
    </source>
</evidence>
<evidence type="ECO:0000256" key="5">
    <source>
        <dbReference type="ARBA" id="ARBA00023004"/>
    </source>
</evidence>
<dbReference type="PANTHER" id="PTHR30176">
    <property type="entry name" value="FERREDOXIN-TYPE PROTEIN NAPH"/>
    <property type="match status" value="1"/>
</dbReference>
<keyword evidence="5" id="KW-0408">Iron</keyword>
<keyword evidence="4" id="KW-0249">Electron transport</keyword>
<dbReference type="PROSITE" id="PS51379">
    <property type="entry name" value="4FE4S_FER_2"/>
    <property type="match status" value="2"/>
</dbReference>
<reference evidence="9 10" key="1">
    <citation type="submission" date="2018-05" db="EMBL/GenBank/DDBJ databases">
        <title>Brumimicrobium oceani sp. nov., isolated from coastal sediment.</title>
        <authorList>
            <person name="Kou Y."/>
        </authorList>
    </citation>
    <scope>NUCLEOTIDE SEQUENCE [LARGE SCALE GENOMIC DNA]</scope>
    <source>
        <strain evidence="9 10">C305</strain>
    </source>
</reference>
<comment type="caution">
    <text evidence="9">The sequence shown here is derived from an EMBL/GenBank/DDBJ whole genome shotgun (WGS) entry which is preliminary data.</text>
</comment>
<dbReference type="Proteomes" id="UP000245370">
    <property type="component" value="Unassembled WGS sequence"/>
</dbReference>
<dbReference type="Pfam" id="PF13187">
    <property type="entry name" value="Fer4_9"/>
    <property type="match status" value="1"/>
</dbReference>
<dbReference type="InterPro" id="IPR017896">
    <property type="entry name" value="4Fe4S_Fe-S-bd"/>
</dbReference>
<feature type="transmembrane region" description="Helical" evidence="7">
    <location>
        <begin position="23"/>
        <end position="43"/>
    </location>
</feature>
<keyword evidence="10" id="KW-1185">Reference proteome</keyword>
<name>A0A2U2XB32_9FLAO</name>
<keyword evidence="1" id="KW-0813">Transport</keyword>
<gene>
    <name evidence="9" type="ORF">DIT68_11580</name>
</gene>
<dbReference type="PROSITE" id="PS00198">
    <property type="entry name" value="4FE4S_FER_1"/>
    <property type="match status" value="1"/>
</dbReference>
<dbReference type="AlphaFoldDB" id="A0A2U2XB32"/>
<feature type="domain" description="4Fe-4S ferredoxin-type" evidence="8">
    <location>
        <begin position="452"/>
        <end position="480"/>
    </location>
</feature>
<feature type="transmembrane region" description="Helical" evidence="7">
    <location>
        <begin position="92"/>
        <end position="112"/>
    </location>
</feature>
<keyword evidence="3" id="KW-0479">Metal-binding</keyword>
<evidence type="ECO:0000256" key="6">
    <source>
        <dbReference type="ARBA" id="ARBA00023014"/>
    </source>
</evidence>
<keyword evidence="7" id="KW-0812">Transmembrane</keyword>
<evidence type="ECO:0000256" key="4">
    <source>
        <dbReference type="ARBA" id="ARBA00022982"/>
    </source>
</evidence>
<dbReference type="OrthoDB" id="9806398at2"/>
<feature type="transmembrane region" description="Helical" evidence="7">
    <location>
        <begin position="368"/>
        <end position="388"/>
    </location>
</feature>
<dbReference type="GO" id="GO:0046872">
    <property type="term" value="F:metal ion binding"/>
    <property type="evidence" value="ECO:0007669"/>
    <property type="project" value="UniProtKB-KW"/>
</dbReference>
<keyword evidence="7" id="KW-0472">Membrane</keyword>
<dbReference type="InterPro" id="IPR051684">
    <property type="entry name" value="Electron_Trans/Redox"/>
</dbReference>
<feature type="transmembrane region" description="Helical" evidence="7">
    <location>
        <begin position="408"/>
        <end position="426"/>
    </location>
</feature>
<feature type="transmembrane region" description="Helical" evidence="7">
    <location>
        <begin position="49"/>
        <end position="71"/>
    </location>
</feature>
<proteinExistence type="predicted"/>
<feature type="domain" description="4Fe-4S ferredoxin-type" evidence="8">
    <location>
        <begin position="483"/>
        <end position="512"/>
    </location>
</feature>
<keyword evidence="6" id="KW-0411">Iron-sulfur</keyword>
<protein>
    <submittedName>
        <fullName evidence="9">FeS-binding protein</fullName>
    </submittedName>
</protein>
<evidence type="ECO:0000256" key="2">
    <source>
        <dbReference type="ARBA" id="ARBA00022485"/>
    </source>
</evidence>
<dbReference type="RefSeq" id="WP_109359968.1">
    <property type="nucleotide sequence ID" value="NZ_QFRJ01000009.1"/>
</dbReference>
<dbReference type="Gene3D" id="3.30.70.20">
    <property type="match status" value="1"/>
</dbReference>
<dbReference type="InterPro" id="IPR017900">
    <property type="entry name" value="4Fe4S_Fe_S_CS"/>
</dbReference>
<evidence type="ECO:0000313" key="9">
    <source>
        <dbReference type="EMBL" id="PWH85005.1"/>
    </source>
</evidence>
<keyword evidence="2" id="KW-0004">4Fe-4S</keyword>
<dbReference type="GO" id="GO:0005886">
    <property type="term" value="C:plasma membrane"/>
    <property type="evidence" value="ECO:0007669"/>
    <property type="project" value="TreeGrafter"/>
</dbReference>
<reference evidence="9 10" key="2">
    <citation type="submission" date="2018-05" db="EMBL/GenBank/DDBJ databases">
        <authorList>
            <person name="Lanie J.A."/>
            <person name="Ng W.-L."/>
            <person name="Kazmierczak K.M."/>
            <person name="Andrzejewski T.M."/>
            <person name="Davidsen T.M."/>
            <person name="Wayne K.J."/>
            <person name="Tettelin H."/>
            <person name="Glass J.I."/>
            <person name="Rusch D."/>
            <person name="Podicherti R."/>
            <person name="Tsui H.-C.T."/>
            <person name="Winkler M.E."/>
        </authorList>
    </citation>
    <scope>NUCLEOTIDE SEQUENCE [LARGE SCALE GENOMIC DNA]</scope>
    <source>
        <strain evidence="9 10">C305</strain>
    </source>
</reference>
<dbReference type="EMBL" id="QFRJ01000009">
    <property type="protein sequence ID" value="PWH85005.1"/>
    <property type="molecule type" value="Genomic_DNA"/>
</dbReference>
<keyword evidence="7" id="KW-1133">Transmembrane helix</keyword>
<evidence type="ECO:0000256" key="1">
    <source>
        <dbReference type="ARBA" id="ARBA00022448"/>
    </source>
</evidence>
<accession>A0A2U2XB32</accession>
<dbReference type="Pfam" id="PF12801">
    <property type="entry name" value="Fer4_5"/>
    <property type="match status" value="2"/>
</dbReference>
<feature type="transmembrane region" description="Helical" evidence="7">
    <location>
        <begin position="334"/>
        <end position="359"/>
    </location>
</feature>
<dbReference type="GO" id="GO:0051539">
    <property type="term" value="F:4 iron, 4 sulfur cluster binding"/>
    <property type="evidence" value="ECO:0007669"/>
    <property type="project" value="UniProtKB-KW"/>
</dbReference>
<evidence type="ECO:0000313" key="10">
    <source>
        <dbReference type="Proteomes" id="UP000245370"/>
    </source>
</evidence>
<feature type="transmembrane region" description="Helical" evidence="7">
    <location>
        <begin position="180"/>
        <end position="198"/>
    </location>
</feature>
<dbReference type="SUPFAM" id="SSF54862">
    <property type="entry name" value="4Fe-4S ferredoxins"/>
    <property type="match status" value="1"/>
</dbReference>
<sequence>MGTTINYSIAGDKTQNLNLMQKLGLTLGAISLFILLLTWLTGLTLTPNWLYLFILLFGFSAGPVLYAIGTYKGLPAGIKNNGVYFNSLTNRGALGWIGAIILTLFYVCLYWYGDWFGDGTGAKGANEGTVALFDPLSQFMRGAPADKWFLYGTFYTVAIVFLGVKFMYKYRKNRYHFIRTVVVMFSQLVLAYILPYVLEGLNATAGGYYSLNPVNAWPLNSDFLTGYRIDARIAPENQPLGVAYMVWGIILFLIVTPFVTYLVGKRWYCSWFCGCGGLAETAGDNFRHLSDKSIKAWKIERWLVHSIMVFVMLMTVAVMYSYFSKSEFKLMMYFPAWVGYSLLFGLLGLAVLLFLFLYFKGKGKSRNFMLVGAVIGMVMIISMLFSYLGNSSQAFGINSNTIKKGYGFFVGAIFSGIVGVGFYPLLGNRVWCRFGCPMAGYMGIIQRFKSRFRITTNGGQCISCGNCSTYCEQGIDVRAYAQKGQNIVRAACVGCGVCTSVCPRGVLKLENGPEEGRVNDNPIIIGHEGHPTLRR</sequence>
<dbReference type="PANTHER" id="PTHR30176:SF3">
    <property type="entry name" value="FERREDOXIN-TYPE PROTEIN NAPH"/>
    <property type="match status" value="1"/>
</dbReference>
<organism evidence="9 10">
    <name type="scientific">Brumimicrobium oceani</name>
    <dbReference type="NCBI Taxonomy" id="2100725"/>
    <lineage>
        <taxon>Bacteria</taxon>
        <taxon>Pseudomonadati</taxon>
        <taxon>Bacteroidota</taxon>
        <taxon>Flavobacteriia</taxon>
        <taxon>Flavobacteriales</taxon>
        <taxon>Crocinitomicaceae</taxon>
        <taxon>Brumimicrobium</taxon>
    </lineage>
</organism>
<feature type="transmembrane region" description="Helical" evidence="7">
    <location>
        <begin position="302"/>
        <end position="322"/>
    </location>
</feature>
<feature type="transmembrane region" description="Helical" evidence="7">
    <location>
        <begin position="242"/>
        <end position="263"/>
    </location>
</feature>
<feature type="transmembrane region" description="Helical" evidence="7">
    <location>
        <begin position="148"/>
        <end position="168"/>
    </location>
</feature>
<evidence type="ECO:0000256" key="7">
    <source>
        <dbReference type="SAM" id="Phobius"/>
    </source>
</evidence>
<evidence type="ECO:0000259" key="8">
    <source>
        <dbReference type="PROSITE" id="PS51379"/>
    </source>
</evidence>